<dbReference type="Proteomes" id="UP001204376">
    <property type="component" value="Unassembled WGS sequence"/>
</dbReference>
<evidence type="ECO:0000313" key="13">
    <source>
        <dbReference type="Proteomes" id="UP001204376"/>
    </source>
</evidence>
<feature type="transmembrane region" description="Helical" evidence="9">
    <location>
        <begin position="7"/>
        <end position="32"/>
    </location>
</feature>
<dbReference type="CDD" id="cd16917">
    <property type="entry name" value="HATPase_UhpB-NarQ-NarX-like"/>
    <property type="match status" value="1"/>
</dbReference>
<keyword evidence="4" id="KW-0808">Transferase</keyword>
<evidence type="ECO:0000256" key="3">
    <source>
        <dbReference type="ARBA" id="ARBA00022553"/>
    </source>
</evidence>
<evidence type="ECO:0000256" key="5">
    <source>
        <dbReference type="ARBA" id="ARBA00022741"/>
    </source>
</evidence>
<evidence type="ECO:0000259" key="10">
    <source>
        <dbReference type="Pfam" id="PF02518"/>
    </source>
</evidence>
<dbReference type="Gene3D" id="3.30.565.10">
    <property type="entry name" value="Histidine kinase-like ATPase, C-terminal domain"/>
    <property type="match status" value="1"/>
</dbReference>
<keyword evidence="13" id="KW-1185">Reference proteome</keyword>
<keyword evidence="7" id="KW-0067">ATP-binding</keyword>
<evidence type="ECO:0000256" key="4">
    <source>
        <dbReference type="ARBA" id="ARBA00022679"/>
    </source>
</evidence>
<dbReference type="RefSeq" id="WP_256541549.1">
    <property type="nucleotide sequence ID" value="NZ_JANHOH010000013.1"/>
</dbReference>
<comment type="catalytic activity">
    <reaction evidence="1">
        <text>ATP + protein L-histidine = ADP + protein N-phospho-L-histidine.</text>
        <dbReference type="EC" id="2.7.13.3"/>
    </reaction>
</comment>
<keyword evidence="3" id="KW-0597">Phosphoprotein</keyword>
<evidence type="ECO:0000256" key="6">
    <source>
        <dbReference type="ARBA" id="ARBA00022777"/>
    </source>
</evidence>
<evidence type="ECO:0000256" key="9">
    <source>
        <dbReference type="SAM" id="Phobius"/>
    </source>
</evidence>
<dbReference type="InterPro" id="IPR003594">
    <property type="entry name" value="HATPase_dom"/>
</dbReference>
<dbReference type="EMBL" id="JANHOH010000013">
    <property type="protein sequence ID" value="MCQ6961383.1"/>
    <property type="molecule type" value="Genomic_DNA"/>
</dbReference>
<feature type="domain" description="Histidine kinase/HSP90-like ATPase" evidence="10">
    <location>
        <begin position="170"/>
        <end position="257"/>
    </location>
</feature>
<dbReference type="Pfam" id="PF07730">
    <property type="entry name" value="HisKA_3"/>
    <property type="match status" value="1"/>
</dbReference>
<dbReference type="Pfam" id="PF02518">
    <property type="entry name" value="HATPase_c"/>
    <property type="match status" value="1"/>
</dbReference>
<feature type="domain" description="Signal transduction histidine kinase subgroup 3 dimerisation and phosphoacceptor" evidence="11">
    <location>
        <begin position="67"/>
        <end position="124"/>
    </location>
</feature>
<dbReference type="InterPro" id="IPR011712">
    <property type="entry name" value="Sig_transdc_His_kin_sub3_dim/P"/>
</dbReference>
<reference evidence="12 13" key="1">
    <citation type="submission" date="2022-07" db="EMBL/GenBank/DDBJ databases">
        <title>Mucilaginibacter sp. JC4.</title>
        <authorList>
            <person name="Le V."/>
            <person name="Ko S.-R."/>
            <person name="Ahn C.-Y."/>
            <person name="Oh H.-M."/>
        </authorList>
    </citation>
    <scope>NUCLEOTIDE SEQUENCE [LARGE SCALE GENOMIC DNA]</scope>
    <source>
        <strain evidence="12 13">JC4</strain>
    </source>
</reference>
<keyword evidence="9" id="KW-0472">Membrane</keyword>
<evidence type="ECO:0000256" key="7">
    <source>
        <dbReference type="ARBA" id="ARBA00022840"/>
    </source>
</evidence>
<keyword evidence="9" id="KW-0812">Transmembrane</keyword>
<comment type="caution">
    <text evidence="12">The sequence shown here is derived from an EMBL/GenBank/DDBJ whole genome shotgun (WGS) entry which is preliminary data.</text>
</comment>
<dbReference type="InterPro" id="IPR036890">
    <property type="entry name" value="HATPase_C_sf"/>
</dbReference>
<evidence type="ECO:0000256" key="2">
    <source>
        <dbReference type="ARBA" id="ARBA00012438"/>
    </source>
</evidence>
<sequence length="273" mass="30265">MHKDEELIVLIIAGTIMLLLLGIFIISFLFFYQKKHNQNAIDKEHLQVRFQQELLKTQVEMQEQTLNHISREIHDNITQVLSFVKLNLAIPAKATREQAEQKISESRNLVAQVINDLRDLSKSLSYEHIVQLGLVKTIEIEAGRINKSGIIAIELAIGGDAHNLGEQRELVLFRIFQEALNNALKHSGAKQLKISLDYFDHLFNLTIRDNGVGFLVNALPDGGSGLRNMVNRAALIGAVAVIDSAPGKGCCIKIAIDPLTQNINANGNHNSPG</sequence>
<keyword evidence="9" id="KW-1133">Transmembrane helix</keyword>
<accession>A0ABT1T9S7</accession>
<dbReference type="EC" id="2.7.13.3" evidence="2"/>
<dbReference type="GO" id="GO:0016301">
    <property type="term" value="F:kinase activity"/>
    <property type="evidence" value="ECO:0007669"/>
    <property type="project" value="UniProtKB-KW"/>
</dbReference>
<protein>
    <recommendedName>
        <fullName evidence="2">histidine kinase</fullName>
        <ecNumber evidence="2">2.7.13.3</ecNumber>
    </recommendedName>
</protein>
<evidence type="ECO:0000259" key="11">
    <source>
        <dbReference type="Pfam" id="PF07730"/>
    </source>
</evidence>
<dbReference type="SUPFAM" id="SSF55874">
    <property type="entry name" value="ATPase domain of HSP90 chaperone/DNA topoisomerase II/histidine kinase"/>
    <property type="match status" value="1"/>
</dbReference>
<dbReference type="PANTHER" id="PTHR24421:SF10">
    <property type="entry name" value="NITRATE_NITRITE SENSOR PROTEIN NARQ"/>
    <property type="match status" value="1"/>
</dbReference>
<evidence type="ECO:0000313" key="12">
    <source>
        <dbReference type="EMBL" id="MCQ6961383.1"/>
    </source>
</evidence>
<proteinExistence type="predicted"/>
<dbReference type="PANTHER" id="PTHR24421">
    <property type="entry name" value="NITRATE/NITRITE SENSOR PROTEIN NARX-RELATED"/>
    <property type="match status" value="1"/>
</dbReference>
<organism evidence="12 13">
    <name type="scientific">Mucilaginibacter aquariorum</name>
    <dbReference type="NCBI Taxonomy" id="2967225"/>
    <lineage>
        <taxon>Bacteria</taxon>
        <taxon>Pseudomonadati</taxon>
        <taxon>Bacteroidota</taxon>
        <taxon>Sphingobacteriia</taxon>
        <taxon>Sphingobacteriales</taxon>
        <taxon>Sphingobacteriaceae</taxon>
        <taxon>Mucilaginibacter</taxon>
    </lineage>
</organism>
<keyword evidence="8" id="KW-0902">Two-component regulatory system</keyword>
<evidence type="ECO:0000256" key="1">
    <source>
        <dbReference type="ARBA" id="ARBA00000085"/>
    </source>
</evidence>
<name>A0ABT1T9S7_9SPHI</name>
<evidence type="ECO:0000256" key="8">
    <source>
        <dbReference type="ARBA" id="ARBA00023012"/>
    </source>
</evidence>
<keyword evidence="6 12" id="KW-0418">Kinase</keyword>
<gene>
    <name evidence="12" type="ORF">NPE20_25645</name>
</gene>
<dbReference type="InterPro" id="IPR050482">
    <property type="entry name" value="Sensor_HK_TwoCompSys"/>
</dbReference>
<dbReference type="Gene3D" id="1.20.5.1930">
    <property type="match status" value="1"/>
</dbReference>
<keyword evidence="5" id="KW-0547">Nucleotide-binding</keyword>